<name>A0A2K8T2P0_9NOSO</name>
<dbReference type="EMBL" id="CP024785">
    <property type="protein sequence ID" value="AUB41919.1"/>
    <property type="molecule type" value="Genomic_DNA"/>
</dbReference>
<dbReference type="Proteomes" id="UP000232003">
    <property type="component" value="Chromosome"/>
</dbReference>
<evidence type="ECO:0000313" key="1">
    <source>
        <dbReference type="EMBL" id="AUB41919.1"/>
    </source>
</evidence>
<dbReference type="KEGG" id="nfl:COO91_08010"/>
<proteinExistence type="predicted"/>
<accession>A0A2K8T2P0</accession>
<reference evidence="1 2" key="1">
    <citation type="submission" date="2017-11" db="EMBL/GenBank/DDBJ databases">
        <title>Complete genome of a free-living desiccation-tolerant cyanobacterium and its photosynthetic adaptation to extreme terrestrial habitat.</title>
        <authorList>
            <person name="Shang J."/>
        </authorList>
    </citation>
    <scope>NUCLEOTIDE SEQUENCE [LARGE SCALE GENOMIC DNA]</scope>
    <source>
        <strain evidence="1 2">CCNUN1</strain>
    </source>
</reference>
<sequence>MSLDYVSTWNVNSIWFVMVDLRTLSRSGAGGSLSLPL</sequence>
<gene>
    <name evidence="1" type="ORF">COO91_08010</name>
</gene>
<keyword evidence="2" id="KW-1185">Reference proteome</keyword>
<organism evidence="1 2">
    <name type="scientific">Nostoc flagelliforme CCNUN1</name>
    <dbReference type="NCBI Taxonomy" id="2038116"/>
    <lineage>
        <taxon>Bacteria</taxon>
        <taxon>Bacillati</taxon>
        <taxon>Cyanobacteriota</taxon>
        <taxon>Cyanophyceae</taxon>
        <taxon>Nostocales</taxon>
        <taxon>Nostocaceae</taxon>
        <taxon>Nostoc</taxon>
    </lineage>
</organism>
<dbReference type="AlphaFoldDB" id="A0A2K8T2P0"/>
<evidence type="ECO:0000313" key="2">
    <source>
        <dbReference type="Proteomes" id="UP000232003"/>
    </source>
</evidence>
<protein>
    <submittedName>
        <fullName evidence="1">Uncharacterized protein</fullName>
    </submittedName>
</protein>